<dbReference type="Proteomes" id="UP000639338">
    <property type="component" value="Unassembled WGS sequence"/>
</dbReference>
<dbReference type="PANTHER" id="PTHR46362">
    <property type="entry name" value="GEM-ASSOCIATED PROTEIN 5"/>
    <property type="match status" value="1"/>
</dbReference>
<organism evidence="7 8">
    <name type="scientific">Aphidius gifuensis</name>
    <name type="common">Parasitoid wasp</name>
    <dbReference type="NCBI Taxonomy" id="684658"/>
    <lineage>
        <taxon>Eukaryota</taxon>
        <taxon>Metazoa</taxon>
        <taxon>Ecdysozoa</taxon>
        <taxon>Arthropoda</taxon>
        <taxon>Hexapoda</taxon>
        <taxon>Insecta</taxon>
        <taxon>Pterygota</taxon>
        <taxon>Neoptera</taxon>
        <taxon>Endopterygota</taxon>
        <taxon>Hymenoptera</taxon>
        <taxon>Apocrita</taxon>
        <taxon>Ichneumonoidea</taxon>
        <taxon>Braconidae</taxon>
        <taxon>Aphidiinae</taxon>
        <taxon>Aphidius</taxon>
    </lineage>
</organism>
<dbReference type="InterPro" id="IPR036322">
    <property type="entry name" value="WD40_repeat_dom_sf"/>
</dbReference>
<dbReference type="PROSITE" id="PS00678">
    <property type="entry name" value="WD_REPEATS_1"/>
    <property type="match status" value="1"/>
</dbReference>
<feature type="domain" description="Gem-associated protein 5 second beta-propeller" evidence="6">
    <location>
        <begin position="391"/>
        <end position="694"/>
    </location>
</feature>
<feature type="domain" description="Gem-associated protein 5 TPR" evidence="5">
    <location>
        <begin position="818"/>
        <end position="1025"/>
    </location>
</feature>
<evidence type="ECO:0000313" key="7">
    <source>
        <dbReference type="EMBL" id="KAF7998608.1"/>
    </source>
</evidence>
<dbReference type="SUPFAM" id="SSF50998">
    <property type="entry name" value="Quinoprotein alcohol dehydrogenase-like"/>
    <property type="match status" value="1"/>
</dbReference>
<evidence type="ECO:0000256" key="1">
    <source>
        <dbReference type="ARBA" id="ARBA00022574"/>
    </source>
</evidence>
<proteinExistence type="predicted"/>
<dbReference type="Pfam" id="PF23770">
    <property type="entry name" value="Beta-prop_RIG_1st"/>
    <property type="match status" value="1"/>
</dbReference>
<evidence type="ECO:0000259" key="4">
    <source>
        <dbReference type="Pfam" id="PF23770"/>
    </source>
</evidence>
<dbReference type="GO" id="GO:0000387">
    <property type="term" value="P:spliceosomal snRNP assembly"/>
    <property type="evidence" value="ECO:0007669"/>
    <property type="project" value="TreeGrafter"/>
</dbReference>
<dbReference type="InterPro" id="IPR056421">
    <property type="entry name" value="TPR_GEMI5"/>
</dbReference>
<feature type="repeat" description="WD" evidence="3">
    <location>
        <begin position="627"/>
        <end position="669"/>
    </location>
</feature>
<gene>
    <name evidence="7" type="ORF">HCN44_011016</name>
</gene>
<dbReference type="InterPro" id="IPR056432">
    <property type="entry name" value="Beta-prop_GEMI5_1st"/>
</dbReference>
<dbReference type="GO" id="GO:0003730">
    <property type="term" value="F:mRNA 3'-UTR binding"/>
    <property type="evidence" value="ECO:0007669"/>
    <property type="project" value="TreeGrafter"/>
</dbReference>
<dbReference type="OrthoDB" id="7326421at2759"/>
<dbReference type="InterPro" id="IPR011047">
    <property type="entry name" value="Quinoprotein_ADH-like_sf"/>
</dbReference>
<dbReference type="Pfam" id="PF23775">
    <property type="entry name" value="Beta-prop_RIG_2nd"/>
    <property type="match status" value="1"/>
</dbReference>
<keyword evidence="8" id="KW-1185">Reference proteome</keyword>
<accession>A0A834Y3E5</accession>
<feature type="repeat" description="WD" evidence="3">
    <location>
        <begin position="52"/>
        <end position="98"/>
    </location>
</feature>
<dbReference type="Pfam" id="PF00400">
    <property type="entry name" value="WD40"/>
    <property type="match status" value="2"/>
</dbReference>
<dbReference type="InterPro" id="IPR001680">
    <property type="entry name" value="WD40_rpt"/>
</dbReference>
<dbReference type="Gene3D" id="2.130.10.10">
    <property type="entry name" value="YVTN repeat-like/Quinoprotein amine dehydrogenase"/>
    <property type="match status" value="2"/>
</dbReference>
<evidence type="ECO:0000259" key="6">
    <source>
        <dbReference type="Pfam" id="PF23775"/>
    </source>
</evidence>
<evidence type="ECO:0000313" key="8">
    <source>
        <dbReference type="Proteomes" id="UP000639338"/>
    </source>
</evidence>
<dbReference type="PANTHER" id="PTHR46362:SF1">
    <property type="entry name" value="GEM-ASSOCIATED PROTEIN 5"/>
    <property type="match status" value="1"/>
</dbReference>
<dbReference type="PROSITE" id="PS50294">
    <property type="entry name" value="WD_REPEATS_REGION"/>
    <property type="match status" value="3"/>
</dbReference>
<dbReference type="PROSITE" id="PS50082">
    <property type="entry name" value="WD_REPEATS_2"/>
    <property type="match status" value="3"/>
</dbReference>
<feature type="domain" description="Gem-associated protein 5 first beta-propeller" evidence="4">
    <location>
        <begin position="151"/>
        <end position="201"/>
    </location>
</feature>
<evidence type="ECO:0008006" key="9">
    <source>
        <dbReference type="Google" id="ProtNLM"/>
    </source>
</evidence>
<feature type="repeat" description="WD" evidence="3">
    <location>
        <begin position="670"/>
        <end position="712"/>
    </location>
</feature>
<evidence type="ECO:0000256" key="2">
    <source>
        <dbReference type="ARBA" id="ARBA00022737"/>
    </source>
</evidence>
<dbReference type="InterPro" id="IPR056424">
    <property type="entry name" value="Beta-prop_GEMI5_2nd"/>
</dbReference>
<evidence type="ECO:0000256" key="3">
    <source>
        <dbReference type="PROSITE-ProRule" id="PRU00221"/>
    </source>
</evidence>
<reference evidence="7 8" key="1">
    <citation type="submission" date="2020-08" db="EMBL/GenBank/DDBJ databases">
        <title>Aphidius gifuensis genome sequencing and assembly.</title>
        <authorList>
            <person name="Du Z."/>
        </authorList>
    </citation>
    <scope>NUCLEOTIDE SEQUENCE [LARGE SCALE GENOMIC DNA]</scope>
    <source>
        <strain evidence="7">YNYX2018</strain>
        <tissue evidence="7">Adults</tissue>
    </source>
</reference>
<dbReference type="EMBL" id="JACMRX010000001">
    <property type="protein sequence ID" value="KAF7998608.1"/>
    <property type="molecule type" value="Genomic_DNA"/>
</dbReference>
<dbReference type="SUPFAM" id="SSF50978">
    <property type="entry name" value="WD40 repeat-like"/>
    <property type="match status" value="1"/>
</dbReference>
<dbReference type="InterPro" id="IPR015943">
    <property type="entry name" value="WD40/YVTN_repeat-like_dom_sf"/>
</dbReference>
<dbReference type="InterPro" id="IPR052640">
    <property type="entry name" value="Gemin-5"/>
</dbReference>
<comment type="caution">
    <text evidence="7">The sequence shown here is derived from an EMBL/GenBank/DDBJ whole genome shotgun (WGS) entry which is preliminary data.</text>
</comment>
<evidence type="ECO:0000259" key="5">
    <source>
        <dbReference type="Pfam" id="PF23774"/>
    </source>
</evidence>
<dbReference type="GO" id="GO:0005634">
    <property type="term" value="C:nucleus"/>
    <property type="evidence" value="ECO:0007669"/>
    <property type="project" value="TreeGrafter"/>
</dbReference>
<dbReference type="SMART" id="SM00320">
    <property type="entry name" value="WD40"/>
    <property type="match status" value="11"/>
</dbReference>
<keyword evidence="2" id="KW-0677">Repeat</keyword>
<dbReference type="Pfam" id="PF23774">
    <property type="entry name" value="TPR_GEMI5"/>
    <property type="match status" value="1"/>
</dbReference>
<keyword evidence="1 3" id="KW-0853">WD repeat</keyword>
<dbReference type="GO" id="GO:0032797">
    <property type="term" value="C:SMN complex"/>
    <property type="evidence" value="ECO:0007669"/>
    <property type="project" value="TreeGrafter"/>
</dbReference>
<dbReference type="InterPro" id="IPR019775">
    <property type="entry name" value="WD40_repeat_CS"/>
</dbReference>
<name>A0A834Y3E5_APHGI</name>
<protein>
    <recommendedName>
        <fullName evidence="9">Gem-associated protein 5</fullName>
    </recommendedName>
</protein>
<sequence length="1329" mass="150198">MNELTLPPSPNWYQSTILAAAKDGTIAWGSSSSIIIGKKSSNKKNLDYFIIVDAHTEKVNSLAFSPNYGDDGKYLLVSCGEEYIVRIWNLDTLSAVSSQSFTDTNQKVASVDWSKADPNLICAVSKDGQLLIWNTVYNSQKQIFLGKLTATCIACSPHDKQLVAIGTKSGLVFVVNLHGSGLVNWKLRGHDTEVTSLSWCPSPLNYLKDGDKPSKDHLLASAGKDKKIYLWKAGSDGRYETHISLPIKPQNSKQHRTRPGTATGNFIVVSWIEPTYILTSSWYSELLLINLLAMKKSKETASNFVEYLHGSHTRGIFSIGTWINPIVESTSTEPDNWRVKKYVDTLPREVWTFAQDRQIICCLMKNSNCQIIQNIPTQGGYVYCMASCFLDTSRIAFGCGDTSLRLWNLSEPHETTFDITSLWQKIMGRVISVAWHPEKENLLAFGTSEGRIGVFDTSKIQKEPELFRQHHRRSIYSLGWAPKSENESKNKFNLYACGDGELTRWNLEKRDEKPIIIKPKNCTEFSWKSDYSCLAVGYEDGSIEFLNSECEILGKKLYLLKKPIECIVWHPNSTSTDVEFSEFKNYLAVSTNAPVITILDMSNLLASKTKYNQNDESQVEYKVVASLSGHADRIRCLAWSPHSSGQLVSASDDGYAQVWNISSQQIIASFTGHSSGIYSVMWSPLDPNLIITGSADFSLRVWKITDQKVALPPPRPNLRVHKFSKKNISNKNKIEVKVDADKFTNENVSNESNDELLCKNINKTSDKKEKIKKPTPYFLMSKKKQNDQNFVMKQILDHAKKVKNIEAENNLLENDESLSLFGEKKEIEKIIDLEQEYHFIQGHRNLSTEMNIWNGTLKIHILKAAETKKLNDYMVSLAPSLSQKFWQEICEAYANQLIQESNPTKAVAYLLSIHKIHQAIQVFVDVKMYKEAFAIAKCRLDENDPMMKELLSNWTKHAIKSGLFEDCAQIALVSGKLSEAAVFLARRNDPLAQVTAATLAIIDNNENLAISVADQAIVEAILTEKYSQAREIISKFNSLEFRLIQIIAHDELKTKIKEDALVESWIQGATVYTYLENVRNKFEDSSKLTWSYKMLSEKTYAINPANSDATLILLVSHHLALAAAAPNDITTAKHILDALKIIFQDEALHPNKCPKDKLSIKLLVLLDYNLPQSNKSIYYFDKIGGVFKSLRAYLNVALSTWIFDRLKKEPKIEKIYLGLIVEIIKKTLDSVMEEKNVSYQLKTIQLNKLESKLSTDSDPSSIENLNLLRKDIKEFLDERISVPNPMVAFTKVSELDNILVEYDFDECIKKCGKVLNLFSAPNSKSIELT</sequence>